<feature type="domain" description="Rubisco LSMT substrate-binding" evidence="1">
    <location>
        <begin position="448"/>
        <end position="592"/>
    </location>
</feature>
<evidence type="ECO:0000313" key="3">
    <source>
        <dbReference type="Proteomes" id="UP000886885"/>
    </source>
</evidence>
<keyword evidence="3" id="KW-1185">Reference proteome</keyword>
<sequence length="624" mass="70861">MLACVFFSKYPQMLSRSRFINPRRSLLQLFTTAHRFSKKLNISSSPVPEVLLNHLDEECVDFLPWLERKAGVEISSKLYVGKSSYGRSNYCLLSVLVWIRLSYDGVLLVINNIAWHFEIEIGNRVSQQDEKQGNLLALGCVKHSLIFIRNDYFLLGQLVKFDHFCGCMRSLFASKSIQTGECILRFPYNVVSLLTHSTAAIAQIAPDNLLPKVASLLDNEVGNVAKLAIVILIEQKRGQESEWAPYISCLPRPGEMHSTIFWSKRELDMIHQSMVYQETIKEKYQIEKDFLKIKSALDHAPEILDGITLEDFMHAYALVRSRAWESTRGVSLIPFADFSNHDGVSEAFILNDEDKQVSEVIADRNFAPNEESQDLCIVIAVLNSCSTIVLIPYGFDVSHMLLMNAFLVHVLIRYGKFPNTALLLEFGFIVPHNIHDQVQIHIDVPNHDFLGEMKLDILRRHHLPTTRYANDFKFSGDSFIIKEVRFARGKGKGLPQSLRAFARVLCCNSSQDLIDLAMEAAQNDGRLARRPLKNSSREIQAHEILLLRISQLIEEYNVSMKSLEPVAASVCERFALRRQMALDLLTGELSVLESAYTWLKNYCATLLQHSTTNDDASACGDIRE</sequence>
<proteinExistence type="predicted"/>
<dbReference type="InterPro" id="IPR050600">
    <property type="entry name" value="SETD3_SETD6_MTase"/>
</dbReference>
<reference evidence="2" key="1">
    <citation type="journal article" date="2020" name="bioRxiv">
        <title>Hybrid origin of Populus tomentosa Carr. identified through genome sequencing and phylogenomic analysis.</title>
        <authorList>
            <person name="An X."/>
            <person name="Gao K."/>
            <person name="Chen Z."/>
            <person name="Li J."/>
            <person name="Yang X."/>
            <person name="Yang X."/>
            <person name="Zhou J."/>
            <person name="Guo T."/>
            <person name="Zhao T."/>
            <person name="Huang S."/>
            <person name="Miao D."/>
            <person name="Khan W.U."/>
            <person name="Rao P."/>
            <person name="Ye M."/>
            <person name="Lei B."/>
            <person name="Liao W."/>
            <person name="Wang J."/>
            <person name="Ji L."/>
            <person name="Li Y."/>
            <person name="Guo B."/>
            <person name="Mustafa N.S."/>
            <person name="Li S."/>
            <person name="Yun Q."/>
            <person name="Keller S.R."/>
            <person name="Mao J."/>
            <person name="Zhang R."/>
            <person name="Strauss S.H."/>
        </authorList>
    </citation>
    <scope>NUCLEOTIDE SEQUENCE</scope>
    <source>
        <strain evidence="2">GM15</strain>
        <tissue evidence="2">Leaf</tissue>
    </source>
</reference>
<dbReference type="Proteomes" id="UP000886885">
    <property type="component" value="Chromosome 8D"/>
</dbReference>
<dbReference type="InterPro" id="IPR015353">
    <property type="entry name" value="Rubisco_LSMT_subst-bd"/>
</dbReference>
<organism evidence="2 3">
    <name type="scientific">Populus tomentosa</name>
    <name type="common">Chinese white poplar</name>
    <dbReference type="NCBI Taxonomy" id="118781"/>
    <lineage>
        <taxon>Eukaryota</taxon>
        <taxon>Viridiplantae</taxon>
        <taxon>Streptophyta</taxon>
        <taxon>Embryophyta</taxon>
        <taxon>Tracheophyta</taxon>
        <taxon>Spermatophyta</taxon>
        <taxon>Magnoliopsida</taxon>
        <taxon>eudicotyledons</taxon>
        <taxon>Gunneridae</taxon>
        <taxon>Pentapetalae</taxon>
        <taxon>rosids</taxon>
        <taxon>fabids</taxon>
        <taxon>Malpighiales</taxon>
        <taxon>Salicaceae</taxon>
        <taxon>Saliceae</taxon>
        <taxon>Populus</taxon>
    </lineage>
</organism>
<dbReference type="OrthoDB" id="441812at2759"/>
<accession>A0A8X8CRA9</accession>
<name>A0A8X8CRA9_POPTO</name>
<dbReference type="AlphaFoldDB" id="A0A8X8CRA9"/>
<dbReference type="EMBL" id="JAAWWB010000016">
    <property type="protein sequence ID" value="KAG6763614.1"/>
    <property type="molecule type" value="Genomic_DNA"/>
</dbReference>
<dbReference type="PANTHER" id="PTHR13271">
    <property type="entry name" value="UNCHARACTERIZED PUTATIVE METHYLTRANSFERASE"/>
    <property type="match status" value="1"/>
</dbReference>
<dbReference type="Pfam" id="PF09273">
    <property type="entry name" value="Rubis-subs-bind"/>
    <property type="match status" value="1"/>
</dbReference>
<evidence type="ECO:0000313" key="2">
    <source>
        <dbReference type="EMBL" id="KAG6763614.1"/>
    </source>
</evidence>
<dbReference type="GO" id="GO:0016279">
    <property type="term" value="F:protein-lysine N-methyltransferase activity"/>
    <property type="evidence" value="ECO:0007669"/>
    <property type="project" value="TreeGrafter"/>
</dbReference>
<protein>
    <recommendedName>
        <fullName evidence="1">Rubisco LSMT substrate-binding domain-containing protein</fullName>
    </recommendedName>
</protein>
<gene>
    <name evidence="2" type="ORF">POTOM_031041</name>
</gene>
<dbReference type="PANTHER" id="PTHR13271:SF134">
    <property type="entry name" value="OS01G0976450 PROTEIN"/>
    <property type="match status" value="1"/>
</dbReference>
<evidence type="ECO:0000259" key="1">
    <source>
        <dbReference type="Pfam" id="PF09273"/>
    </source>
</evidence>
<comment type="caution">
    <text evidence="2">The sequence shown here is derived from an EMBL/GenBank/DDBJ whole genome shotgun (WGS) entry which is preliminary data.</text>
</comment>